<reference evidence="6 7" key="1">
    <citation type="submission" date="2021-01" db="EMBL/GenBank/DDBJ databases">
        <title>Whole genome shotgun sequence of Verrucosispora andamanensis NBRC 109075.</title>
        <authorList>
            <person name="Komaki H."/>
            <person name="Tamura T."/>
        </authorList>
    </citation>
    <scope>NUCLEOTIDE SEQUENCE [LARGE SCALE GENOMIC DNA]</scope>
    <source>
        <strain evidence="6 7">NBRC 109075</strain>
    </source>
</reference>
<evidence type="ECO:0000256" key="4">
    <source>
        <dbReference type="SAM" id="SignalP"/>
    </source>
</evidence>
<feature type="domain" description="LamG-like jellyroll fold" evidence="5">
    <location>
        <begin position="755"/>
        <end position="896"/>
    </location>
</feature>
<dbReference type="InterPro" id="IPR013320">
    <property type="entry name" value="ConA-like_dom_sf"/>
</dbReference>
<evidence type="ECO:0000313" key="7">
    <source>
        <dbReference type="Proteomes" id="UP000647017"/>
    </source>
</evidence>
<dbReference type="InterPro" id="IPR006558">
    <property type="entry name" value="LamG-like"/>
</dbReference>
<gene>
    <name evidence="6" type="ORF">Van01_51370</name>
</gene>
<feature type="compositionally biased region" description="Basic and acidic residues" evidence="3">
    <location>
        <begin position="485"/>
        <end position="495"/>
    </location>
</feature>
<feature type="signal peptide" evidence="4">
    <location>
        <begin position="1"/>
        <end position="23"/>
    </location>
</feature>
<feature type="domain" description="LamG-like jellyroll fold" evidence="5">
    <location>
        <begin position="971"/>
        <end position="1112"/>
    </location>
</feature>
<evidence type="ECO:0000259" key="5">
    <source>
        <dbReference type="SMART" id="SM00560"/>
    </source>
</evidence>
<dbReference type="Pfam" id="PF13385">
    <property type="entry name" value="Laminin_G_3"/>
    <property type="match status" value="2"/>
</dbReference>
<comment type="caution">
    <text evidence="6">The sequence shown here is derived from an EMBL/GenBank/DDBJ whole genome shotgun (WGS) entry which is preliminary data.</text>
</comment>
<feature type="compositionally biased region" description="Low complexity" evidence="3">
    <location>
        <begin position="24"/>
        <end position="34"/>
    </location>
</feature>
<accession>A0ABQ4I1X4</accession>
<dbReference type="PANTHER" id="PTHR46943:SF1">
    <property type="entry name" value="PENTRAXIN-RELATED PROTEIN PTX3"/>
    <property type="match status" value="1"/>
</dbReference>
<dbReference type="SUPFAM" id="SSF49899">
    <property type="entry name" value="Concanavalin A-like lectins/glucanases"/>
    <property type="match status" value="2"/>
</dbReference>
<dbReference type="SMART" id="SM00560">
    <property type="entry name" value="LamGL"/>
    <property type="match status" value="2"/>
</dbReference>
<keyword evidence="2" id="KW-1015">Disulfide bond</keyword>
<feature type="region of interest" description="Disordered" evidence="3">
    <location>
        <begin position="24"/>
        <end position="64"/>
    </location>
</feature>
<evidence type="ECO:0000256" key="1">
    <source>
        <dbReference type="ARBA" id="ARBA00022729"/>
    </source>
</evidence>
<organism evidence="6 7">
    <name type="scientific">Micromonospora andamanensis</name>
    <dbReference type="NCBI Taxonomy" id="1287068"/>
    <lineage>
        <taxon>Bacteria</taxon>
        <taxon>Bacillati</taxon>
        <taxon>Actinomycetota</taxon>
        <taxon>Actinomycetes</taxon>
        <taxon>Micromonosporales</taxon>
        <taxon>Micromonosporaceae</taxon>
        <taxon>Micromonospora</taxon>
    </lineage>
</organism>
<evidence type="ECO:0000256" key="3">
    <source>
        <dbReference type="SAM" id="MobiDB-lite"/>
    </source>
</evidence>
<sequence>MRRQVVTGLLISGMVVTGLGAPAAAGSSPLQQQAKPAVEVPAPPGSAVRATQEARRSGQPVEVSAQRDEFGDVYANPDGSFSAKLHLEPVRVRRGGEWTAVDTTLKAASDGRVMPAAASVDVSFSGGGEGPVVRLADGSAQLALTWPTPLPAPTLVADTATYTDVLPGVDLRLKATSRGFSKVFVVKNRAAARDPRVARLAFGLTAKGTKIQADEHGNVAANDTTGKPLFSMGAPLVWDSSGPQPRRALGRVTHGNGRLAITPDPGLLTDERTRFPVYVDPDVSVGRTGWALVTTAKATQSYWNGDGDNIAKVGPCPISYDSTCRDVGTAMSYFQFNASALAGKEILGAEFNVFGRYSPRCDAPREVEAWGTNPVSSATTWNNQPYWLSSKVRLGAHVASFYGTSSSCNPRWLGFGAKAAVTKGLDSHGGTVAIALRATGTDEYSWKKFDTNPTLVVSYNSRPNVPSALSVEGKGCKQSPNEPHVNPRIDNDPLKGPRGPRLTATGSDPDAGSVQVEFEWANYSGTRIGGATTVMKSSGSTFTADVASAAAADGAKLAVRARAKDSSLISNWTSPWCHVVIDRTAPNTPTVTSTTYRECDGPDCQASGGVGQTGAFTLTPAAGDSDVAGYRYHLHDQAPTYVQAGADGKAVAQITPNDDMSTDLYVRAVDRAGNVSPPRIYHFFVGAGTPPTGHWRLQGHTETAARDDSGGGRHGTVTLGPATWREGRHGTGLWMNGTLDASVTTSGTAPIDTSKTFAVAAWVRLDRLGGFPAAVSLDGGATAAFQLQATPEGEWAFAMPSANVNGGGTSHYRVRSDRPARTGAWTHLVAVHDAAAMRQLLYVNGRLAGSLTRTIPAWRAEGPLTLGRSQWNSARVDPWPGTLDDVRVYDRLLAPEEVRDLANLPAVAQAHFPLDDRLGATSVDVAGRHHVGTFGPGTSQVTGRVGAGAVDFDGSGSGALTTTGQVVRTDSSFTVAAWVKPDVDSYSTTRTVVSQHGEFASGLNLQYRPDKGWSFMLFHKDEHNAARTIASTPASQGQSNWLHLAGVYDAAAQQIRLYKDGELVATEPYTLPAWHANGPMEIGRAKYNGGVKDPWKGAIDNVQVWSGALTGDQIRAEFTDPASVKQTPHGGQLSRYWSPAGHHVVTTRPVAADHRFEWSLGTLTPAGTEGTRTLYSCRAHVNYFLSLMEDCEGYTRLGALGGLYATVPDGIPTVPVHRCKQSPTGTHFASRSSTCEGRVYEGFLGHALAYGNLVGSQRPSTPPDRAAAAHGLPADYRPQQKLGLVSLNGGAGTVPLMTCRSGEDTFSSTDPACEGATVVTQSASLWHPETPPQGVTELGGLFRCRTTAGDVFEADNPGCDGEDFVAFLGYTIASL</sequence>
<feature type="region of interest" description="Disordered" evidence="3">
    <location>
        <begin position="703"/>
        <end position="723"/>
    </location>
</feature>
<dbReference type="Gene3D" id="2.60.120.200">
    <property type="match status" value="2"/>
</dbReference>
<keyword evidence="1 4" id="KW-0732">Signal</keyword>
<feature type="region of interest" description="Disordered" evidence="3">
    <location>
        <begin position="468"/>
        <end position="511"/>
    </location>
</feature>
<dbReference type="EMBL" id="BOOZ01000040">
    <property type="protein sequence ID" value="GIJ11923.1"/>
    <property type="molecule type" value="Genomic_DNA"/>
</dbReference>
<proteinExistence type="predicted"/>
<dbReference type="PANTHER" id="PTHR46943">
    <property type="entry name" value="PENTRAXIN-RELATED PROTEIN PTX3"/>
    <property type="match status" value="1"/>
</dbReference>
<evidence type="ECO:0000313" key="6">
    <source>
        <dbReference type="EMBL" id="GIJ11923.1"/>
    </source>
</evidence>
<dbReference type="InterPro" id="IPR042837">
    <property type="entry name" value="PTX3"/>
</dbReference>
<protein>
    <recommendedName>
        <fullName evidence="5">LamG-like jellyroll fold domain-containing protein</fullName>
    </recommendedName>
</protein>
<name>A0ABQ4I1X4_9ACTN</name>
<keyword evidence="7" id="KW-1185">Reference proteome</keyword>
<feature type="chain" id="PRO_5045197827" description="LamG-like jellyroll fold domain-containing protein" evidence="4">
    <location>
        <begin position="24"/>
        <end position="1375"/>
    </location>
</feature>
<evidence type="ECO:0000256" key="2">
    <source>
        <dbReference type="ARBA" id="ARBA00023157"/>
    </source>
</evidence>
<dbReference type="Proteomes" id="UP000647017">
    <property type="component" value="Unassembled WGS sequence"/>
</dbReference>